<dbReference type="RefSeq" id="WP_208505393.1">
    <property type="nucleotide sequence ID" value="NZ_JAGFOA010000008.1"/>
</dbReference>
<keyword evidence="2" id="KW-1185">Reference proteome</keyword>
<gene>
    <name evidence="1" type="ORF">J5V96_16230</name>
</gene>
<protein>
    <submittedName>
        <fullName evidence="1">Uncharacterized protein</fullName>
    </submittedName>
</protein>
<comment type="caution">
    <text evidence="1">The sequence shown here is derived from an EMBL/GenBank/DDBJ whole genome shotgun (WGS) entry which is preliminary data.</text>
</comment>
<dbReference type="Proteomes" id="UP000680132">
    <property type="component" value="Unassembled WGS sequence"/>
</dbReference>
<reference evidence="1" key="1">
    <citation type="submission" date="2021-03" db="EMBL/GenBank/DDBJ databases">
        <title>Microbacterium sp. nov., a novel actinobacterium isolated from cow dung.</title>
        <authorList>
            <person name="Zhang L."/>
        </authorList>
    </citation>
    <scope>NUCLEOTIDE SEQUENCE</scope>
    <source>
        <strain evidence="1">NEAU-LLB</strain>
    </source>
</reference>
<evidence type="ECO:0000313" key="1">
    <source>
        <dbReference type="EMBL" id="MBO3665047.1"/>
    </source>
</evidence>
<name>A0A939QLD5_9MICO</name>
<organism evidence="1 2">
    <name type="scientific">Microbacterium stercoris</name>
    <dbReference type="NCBI Taxonomy" id="2820289"/>
    <lineage>
        <taxon>Bacteria</taxon>
        <taxon>Bacillati</taxon>
        <taxon>Actinomycetota</taxon>
        <taxon>Actinomycetes</taxon>
        <taxon>Micrococcales</taxon>
        <taxon>Microbacteriaceae</taxon>
        <taxon>Microbacterium</taxon>
    </lineage>
</organism>
<proteinExistence type="predicted"/>
<accession>A0A939QLD5</accession>
<evidence type="ECO:0000313" key="2">
    <source>
        <dbReference type="Proteomes" id="UP000680132"/>
    </source>
</evidence>
<dbReference type="AlphaFoldDB" id="A0A939QLD5"/>
<sequence length="135" mass="14931">MTTAAELDPDWIPHRRGLDRELVGWIRPEGEGFVAVDLFGADVSDQLDWVEAEEALEARGLGWLAEPYMLERAGQDPIRVRVVDVSPPSADGPGRVVVKTEDWGAIDVPHDLHELPWPPSTLRPLRAGEGHSPWG</sequence>
<dbReference type="EMBL" id="JAGFOA010000008">
    <property type="protein sequence ID" value="MBO3665047.1"/>
    <property type="molecule type" value="Genomic_DNA"/>
</dbReference>